<dbReference type="AlphaFoldDB" id="A0A6A6VSD8"/>
<protein>
    <recommendedName>
        <fullName evidence="3">Reverse transcriptase zinc-binding domain-containing protein</fullName>
    </recommendedName>
</protein>
<dbReference type="Proteomes" id="UP000799437">
    <property type="component" value="Unassembled WGS sequence"/>
</dbReference>
<keyword evidence="2" id="KW-1185">Reference proteome</keyword>
<feature type="non-terminal residue" evidence="1">
    <location>
        <position position="1"/>
    </location>
</feature>
<dbReference type="OrthoDB" id="3261222at2759"/>
<evidence type="ECO:0000313" key="2">
    <source>
        <dbReference type="Proteomes" id="UP000799437"/>
    </source>
</evidence>
<evidence type="ECO:0000313" key="1">
    <source>
        <dbReference type="EMBL" id="KAF2752510.1"/>
    </source>
</evidence>
<dbReference type="RefSeq" id="XP_033594968.1">
    <property type="nucleotide sequence ID" value="XM_033741488.1"/>
</dbReference>
<proteinExistence type="predicted"/>
<dbReference type="GeneID" id="54482542"/>
<organism evidence="1 2">
    <name type="scientific">Pseudovirgaria hyperparasitica</name>
    <dbReference type="NCBI Taxonomy" id="470096"/>
    <lineage>
        <taxon>Eukaryota</taxon>
        <taxon>Fungi</taxon>
        <taxon>Dikarya</taxon>
        <taxon>Ascomycota</taxon>
        <taxon>Pezizomycotina</taxon>
        <taxon>Dothideomycetes</taxon>
        <taxon>Dothideomycetes incertae sedis</taxon>
        <taxon>Acrospermales</taxon>
        <taxon>Acrospermaceae</taxon>
        <taxon>Pseudovirgaria</taxon>
    </lineage>
</organism>
<sequence length="120" mass="13548">WKSGRHLKQIDTALPGAHVKLRSFLKKIAIEESDQCECSQGREDTRHFLLHCRRHEHLRGDVIKEGQGRYGDLSYMLGGRSPYLNPDGSSPDGPLKDWSPNLDMVRTVIKYICSARSGAT</sequence>
<gene>
    <name evidence="1" type="ORF">EJ05DRAFT_424285</name>
</gene>
<dbReference type="EMBL" id="ML996613">
    <property type="protein sequence ID" value="KAF2752510.1"/>
    <property type="molecule type" value="Genomic_DNA"/>
</dbReference>
<feature type="non-terminal residue" evidence="1">
    <location>
        <position position="120"/>
    </location>
</feature>
<name>A0A6A6VSD8_9PEZI</name>
<evidence type="ECO:0008006" key="3">
    <source>
        <dbReference type="Google" id="ProtNLM"/>
    </source>
</evidence>
<reference evidence="1" key="1">
    <citation type="journal article" date="2020" name="Stud. Mycol.">
        <title>101 Dothideomycetes genomes: a test case for predicting lifestyles and emergence of pathogens.</title>
        <authorList>
            <person name="Haridas S."/>
            <person name="Albert R."/>
            <person name="Binder M."/>
            <person name="Bloem J."/>
            <person name="Labutti K."/>
            <person name="Salamov A."/>
            <person name="Andreopoulos B."/>
            <person name="Baker S."/>
            <person name="Barry K."/>
            <person name="Bills G."/>
            <person name="Bluhm B."/>
            <person name="Cannon C."/>
            <person name="Castanera R."/>
            <person name="Culley D."/>
            <person name="Daum C."/>
            <person name="Ezra D."/>
            <person name="Gonzalez J."/>
            <person name="Henrissat B."/>
            <person name="Kuo A."/>
            <person name="Liang C."/>
            <person name="Lipzen A."/>
            <person name="Lutzoni F."/>
            <person name="Magnuson J."/>
            <person name="Mondo S."/>
            <person name="Nolan M."/>
            <person name="Ohm R."/>
            <person name="Pangilinan J."/>
            <person name="Park H.-J."/>
            <person name="Ramirez L."/>
            <person name="Alfaro M."/>
            <person name="Sun H."/>
            <person name="Tritt A."/>
            <person name="Yoshinaga Y."/>
            <person name="Zwiers L.-H."/>
            <person name="Turgeon B."/>
            <person name="Goodwin S."/>
            <person name="Spatafora J."/>
            <person name="Crous P."/>
            <person name="Grigoriev I."/>
        </authorList>
    </citation>
    <scope>NUCLEOTIDE SEQUENCE</scope>
    <source>
        <strain evidence="1">CBS 121739</strain>
    </source>
</reference>
<accession>A0A6A6VSD8</accession>